<dbReference type="EMBL" id="FNDJ01000024">
    <property type="protein sequence ID" value="SDL26860.1"/>
    <property type="molecule type" value="Genomic_DNA"/>
</dbReference>
<proteinExistence type="predicted"/>
<accession>A0A1G9IP08</accession>
<gene>
    <name evidence="1" type="ORF">SAMN05421869_1243</name>
</gene>
<dbReference type="RefSeq" id="WP_143044050.1">
    <property type="nucleotide sequence ID" value="NZ_FNDJ01000024.1"/>
</dbReference>
<organism evidence="1 2">
    <name type="scientific">Nonomuraea jiangxiensis</name>
    <dbReference type="NCBI Taxonomy" id="633440"/>
    <lineage>
        <taxon>Bacteria</taxon>
        <taxon>Bacillati</taxon>
        <taxon>Actinomycetota</taxon>
        <taxon>Actinomycetes</taxon>
        <taxon>Streptosporangiales</taxon>
        <taxon>Streptosporangiaceae</taxon>
        <taxon>Nonomuraea</taxon>
    </lineage>
</organism>
<evidence type="ECO:0000313" key="1">
    <source>
        <dbReference type="EMBL" id="SDL26860.1"/>
    </source>
</evidence>
<keyword evidence="2" id="KW-1185">Reference proteome</keyword>
<protein>
    <submittedName>
        <fullName evidence="1">Uncharacterized protein</fullName>
    </submittedName>
</protein>
<dbReference type="OrthoDB" id="3544249at2"/>
<dbReference type="STRING" id="633440.SAMN05421869_1243"/>
<reference evidence="1 2" key="1">
    <citation type="submission" date="2016-10" db="EMBL/GenBank/DDBJ databases">
        <authorList>
            <person name="de Groot N.N."/>
        </authorList>
    </citation>
    <scope>NUCLEOTIDE SEQUENCE [LARGE SCALE GENOMIC DNA]</scope>
    <source>
        <strain evidence="1 2">CGMCC 4.6533</strain>
    </source>
</reference>
<sequence>MAFAAAVRERAGQAWRALQAARDNDDVHATLVAEHEWEDIRRVARVHGVSLSDGGSLGQGADGRTGA</sequence>
<dbReference type="Proteomes" id="UP000199202">
    <property type="component" value="Unassembled WGS sequence"/>
</dbReference>
<name>A0A1G9IP08_9ACTN</name>
<evidence type="ECO:0000313" key="2">
    <source>
        <dbReference type="Proteomes" id="UP000199202"/>
    </source>
</evidence>
<dbReference type="AlphaFoldDB" id="A0A1G9IP08"/>